<feature type="binding site" evidence="7">
    <location>
        <position position="140"/>
    </location>
    <ligand>
        <name>Zn(2+)</name>
        <dbReference type="ChEBI" id="CHEBI:29105"/>
    </ligand>
</feature>
<dbReference type="GO" id="GO:0046969">
    <property type="term" value="F:histone H3K9 deacetylase activity, NAD-dependent"/>
    <property type="evidence" value="ECO:0007669"/>
    <property type="project" value="TreeGrafter"/>
</dbReference>
<evidence type="ECO:0000256" key="8">
    <source>
        <dbReference type="SAM" id="MobiDB-lite"/>
    </source>
</evidence>
<dbReference type="GO" id="GO:0000122">
    <property type="term" value="P:negative regulation of transcription by RNA polymerase II"/>
    <property type="evidence" value="ECO:0007669"/>
    <property type="project" value="TreeGrafter"/>
</dbReference>
<evidence type="ECO:0000256" key="5">
    <source>
        <dbReference type="ARBA" id="ARBA00023027"/>
    </source>
</evidence>
<dbReference type="Pfam" id="PF02146">
    <property type="entry name" value="SIR2"/>
    <property type="match status" value="1"/>
</dbReference>
<keyword evidence="4 7" id="KW-0862">Zinc</keyword>
<evidence type="ECO:0000313" key="11">
    <source>
        <dbReference type="WBParaSite" id="Gr19_v10_g10359.t1"/>
    </source>
</evidence>
<keyword evidence="2" id="KW-0808">Transferase</keyword>
<evidence type="ECO:0000256" key="2">
    <source>
        <dbReference type="ARBA" id="ARBA00022679"/>
    </source>
</evidence>
<organism evidence="10 11">
    <name type="scientific">Globodera rostochiensis</name>
    <name type="common">Golden nematode worm</name>
    <name type="synonym">Heterodera rostochiensis</name>
    <dbReference type="NCBI Taxonomy" id="31243"/>
    <lineage>
        <taxon>Eukaryota</taxon>
        <taxon>Metazoa</taxon>
        <taxon>Ecdysozoa</taxon>
        <taxon>Nematoda</taxon>
        <taxon>Chromadorea</taxon>
        <taxon>Rhabditida</taxon>
        <taxon>Tylenchina</taxon>
        <taxon>Tylenchomorpha</taxon>
        <taxon>Tylenchoidea</taxon>
        <taxon>Heteroderidae</taxon>
        <taxon>Heteroderinae</taxon>
        <taxon>Globodera</taxon>
    </lineage>
</organism>
<accession>A0A914GTV8</accession>
<dbReference type="FunFam" id="3.40.50.1220:FF:000038">
    <property type="entry name" value="NAD-dependent protein deacetylase sirtuin-6 isoform X2"/>
    <property type="match status" value="1"/>
</dbReference>
<dbReference type="GO" id="GO:0070403">
    <property type="term" value="F:NAD+ binding"/>
    <property type="evidence" value="ECO:0007669"/>
    <property type="project" value="InterPro"/>
</dbReference>
<reference evidence="11" key="1">
    <citation type="submission" date="2022-11" db="UniProtKB">
        <authorList>
            <consortium name="WormBaseParasite"/>
        </authorList>
    </citation>
    <scope>IDENTIFICATION</scope>
</reference>
<proteinExistence type="inferred from homology"/>
<evidence type="ECO:0000256" key="6">
    <source>
        <dbReference type="ARBA" id="ARBA00038170"/>
    </source>
</evidence>
<dbReference type="WBParaSite" id="Gr19_v10_g10359.t1">
    <property type="protein sequence ID" value="Gr19_v10_g10359.t1"/>
    <property type="gene ID" value="Gr19_v10_g10359"/>
</dbReference>
<keyword evidence="10" id="KW-1185">Reference proteome</keyword>
<dbReference type="Proteomes" id="UP000887572">
    <property type="component" value="Unplaced"/>
</dbReference>
<dbReference type="Gene3D" id="3.40.50.1220">
    <property type="entry name" value="TPP-binding domain"/>
    <property type="match status" value="1"/>
</dbReference>
<keyword evidence="3 7" id="KW-0479">Metal-binding</keyword>
<feature type="active site" description="Proton acceptor" evidence="7">
    <location>
        <position position="132"/>
    </location>
</feature>
<dbReference type="GO" id="GO:0046872">
    <property type="term" value="F:metal ion binding"/>
    <property type="evidence" value="ECO:0007669"/>
    <property type="project" value="UniProtKB-KW"/>
</dbReference>
<dbReference type="PANTHER" id="PTHR11085">
    <property type="entry name" value="NAD-DEPENDENT PROTEIN DEACYLASE SIRTUIN-5, MITOCHONDRIAL-RELATED"/>
    <property type="match status" value="1"/>
</dbReference>
<comment type="similarity">
    <text evidence="6">Belongs to the sirtuin family. Class IV subfamily.</text>
</comment>
<dbReference type="Gene3D" id="2.20.28.200">
    <property type="match status" value="1"/>
</dbReference>
<dbReference type="EC" id="2.3.1.286" evidence="1"/>
<evidence type="ECO:0000256" key="4">
    <source>
        <dbReference type="ARBA" id="ARBA00022833"/>
    </source>
</evidence>
<dbReference type="PANTHER" id="PTHR11085:SF12">
    <property type="entry name" value="NAD-DEPENDENT PROTEIN DEACYLASE SIRTUIN-6"/>
    <property type="match status" value="1"/>
</dbReference>
<protein>
    <recommendedName>
        <fullName evidence="1">protein acetyllysine N-acetyltransferase</fullName>
        <ecNumber evidence="1">2.3.1.286</ecNumber>
    </recommendedName>
</protein>
<feature type="domain" description="Deacetylase sirtuin-type" evidence="9">
    <location>
        <begin position="27"/>
        <end position="269"/>
    </location>
</feature>
<dbReference type="SUPFAM" id="SSF52467">
    <property type="entry name" value="DHS-like NAD/FAD-binding domain"/>
    <property type="match status" value="1"/>
</dbReference>
<dbReference type="GO" id="GO:0003714">
    <property type="term" value="F:transcription corepressor activity"/>
    <property type="evidence" value="ECO:0007669"/>
    <property type="project" value="TreeGrafter"/>
</dbReference>
<dbReference type="InterPro" id="IPR050134">
    <property type="entry name" value="NAD-dep_sirtuin_deacylases"/>
</dbReference>
<feature type="region of interest" description="Disordered" evidence="8">
    <location>
        <begin position="296"/>
        <end position="340"/>
    </location>
</feature>
<sequence>MSLDYAKSLSFYEHKGKLGLPEKLDSDETLENKCVILAEMLKASNFCVVFTGAGISTAAGIPDFRGPNGVWTLEGQSREARSVRFECARPTFSHFALNALERRAIVKYLITQNVDSLHAVAGFPLDRMAELHGNVFMERCERCRKKFFRPTPVASIGLKATGRSCDSLRQRGKCRGKLLDTTLDWEDALPEPEFKTSWEYARRADLVLCLGTTLQIKPVGDMPLLCLKNGGKLVTVNLQRTKHEHKATLVVNGRLDDVFARLMPLLGIDDVPQKEVTASGGAQIIVWNSMHPLEHFGEGANAKGSSPSAPRGTKRRREAEGETDKNSADFVEGASKKVQN</sequence>
<evidence type="ECO:0000259" key="9">
    <source>
        <dbReference type="PROSITE" id="PS50305"/>
    </source>
</evidence>
<dbReference type="PROSITE" id="PS50305">
    <property type="entry name" value="SIRTUIN"/>
    <property type="match status" value="1"/>
</dbReference>
<evidence type="ECO:0000256" key="3">
    <source>
        <dbReference type="ARBA" id="ARBA00022723"/>
    </source>
</evidence>
<dbReference type="InterPro" id="IPR026590">
    <property type="entry name" value="Ssirtuin_cat_dom"/>
</dbReference>
<dbReference type="InterPro" id="IPR029035">
    <property type="entry name" value="DHS-like_NAD/FAD-binding_dom"/>
</dbReference>
<dbReference type="InterPro" id="IPR003000">
    <property type="entry name" value="Sirtuin"/>
</dbReference>
<feature type="compositionally biased region" description="Basic and acidic residues" evidence="8">
    <location>
        <begin position="317"/>
        <end position="327"/>
    </location>
</feature>
<dbReference type="AlphaFoldDB" id="A0A914GTV8"/>
<name>A0A914GTV8_GLORO</name>
<dbReference type="GO" id="GO:0005634">
    <property type="term" value="C:nucleus"/>
    <property type="evidence" value="ECO:0007669"/>
    <property type="project" value="TreeGrafter"/>
</dbReference>
<evidence type="ECO:0000256" key="1">
    <source>
        <dbReference type="ARBA" id="ARBA00012928"/>
    </source>
</evidence>
<feature type="binding site" evidence="7">
    <location>
        <position position="165"/>
    </location>
    <ligand>
        <name>Zn(2+)</name>
        <dbReference type="ChEBI" id="CHEBI:29105"/>
    </ligand>
</feature>
<feature type="binding site" evidence="7">
    <location>
        <position position="174"/>
    </location>
    <ligand>
        <name>Zn(2+)</name>
        <dbReference type="ChEBI" id="CHEBI:29105"/>
    </ligand>
</feature>
<evidence type="ECO:0000256" key="7">
    <source>
        <dbReference type="PROSITE-ProRule" id="PRU00236"/>
    </source>
</evidence>
<evidence type="ECO:0000313" key="10">
    <source>
        <dbReference type="Proteomes" id="UP000887572"/>
    </source>
</evidence>
<keyword evidence="5" id="KW-0520">NAD</keyword>
<feature type="binding site" evidence="7">
    <location>
        <position position="143"/>
    </location>
    <ligand>
        <name>Zn(2+)</name>
        <dbReference type="ChEBI" id="CHEBI:29105"/>
    </ligand>
</feature>